<keyword evidence="5" id="KW-0539">Nucleus</keyword>
<organism evidence="7 8">
    <name type="scientific">Centaurea solstitialis</name>
    <name type="common">yellow star-thistle</name>
    <dbReference type="NCBI Taxonomy" id="347529"/>
    <lineage>
        <taxon>Eukaryota</taxon>
        <taxon>Viridiplantae</taxon>
        <taxon>Streptophyta</taxon>
        <taxon>Embryophyta</taxon>
        <taxon>Tracheophyta</taxon>
        <taxon>Spermatophyta</taxon>
        <taxon>Magnoliopsida</taxon>
        <taxon>eudicotyledons</taxon>
        <taxon>Gunneridae</taxon>
        <taxon>Pentapetalae</taxon>
        <taxon>asterids</taxon>
        <taxon>campanulids</taxon>
        <taxon>Asterales</taxon>
        <taxon>Asteraceae</taxon>
        <taxon>Carduoideae</taxon>
        <taxon>Cardueae</taxon>
        <taxon>Centaureinae</taxon>
        <taxon>Centaurea</taxon>
    </lineage>
</organism>
<dbReference type="GO" id="GO:0016592">
    <property type="term" value="C:mediator complex"/>
    <property type="evidence" value="ECO:0007669"/>
    <property type="project" value="InterPro"/>
</dbReference>
<feature type="region of interest" description="Disordered" evidence="6">
    <location>
        <begin position="55"/>
        <end position="80"/>
    </location>
</feature>
<feature type="region of interest" description="Disordered" evidence="6">
    <location>
        <begin position="282"/>
        <end position="309"/>
    </location>
</feature>
<feature type="compositionally biased region" description="Basic and acidic residues" evidence="6">
    <location>
        <begin position="286"/>
        <end position="302"/>
    </location>
</feature>
<evidence type="ECO:0000256" key="1">
    <source>
        <dbReference type="ARBA" id="ARBA00004123"/>
    </source>
</evidence>
<evidence type="ECO:0008006" key="9">
    <source>
        <dbReference type="Google" id="ProtNLM"/>
    </source>
</evidence>
<dbReference type="GO" id="GO:0003712">
    <property type="term" value="F:transcription coregulator activity"/>
    <property type="evidence" value="ECO:0007669"/>
    <property type="project" value="InterPro"/>
</dbReference>
<evidence type="ECO:0000256" key="3">
    <source>
        <dbReference type="ARBA" id="ARBA00023015"/>
    </source>
</evidence>
<evidence type="ECO:0000256" key="5">
    <source>
        <dbReference type="ARBA" id="ARBA00023242"/>
    </source>
</evidence>
<dbReference type="AlphaFoldDB" id="A0AA38T1D4"/>
<dbReference type="Proteomes" id="UP001172457">
    <property type="component" value="Chromosome 5"/>
</dbReference>
<evidence type="ECO:0000313" key="8">
    <source>
        <dbReference type="Proteomes" id="UP001172457"/>
    </source>
</evidence>
<sequence>MDGDLSISLDKLPVKRLEAIEENGAERFPPDLSYDDNRVNLIRRIDFAWAVEREDPNKKQKKGDTAATASASKDTTSSAPWPWQSMVENLQLAHQELSVIIDLINTVEANDAVTVAGMTRPKQLPNELLSDLAVSTATKLQCFRHLGKYFKQSAKALEKQVAREARFYGALISLIKELNVLENALAVPMNLISCPANRLQQNWKVKRHRMAVSAAGNEGFYIDLFDNTLYDPTSVFRPSSLSTVRVEHDSAGMLSLNLPSKACHTLQFGFVSGNSDTIVRGSNRAAADRSNSELSGETKREVENDDESVKRRHSDLREVHRAVFDEQVFNLINQEAFVPSLGVNVTGIRENHLQLNIDQEASVFISLLSSTQDDNNVVDDEEGDDKTAVIPMIDGSDLEEEKQQHLQKKSFLPNRISSEILLKQLFHDHVFVRAKNRSASPSRSQLFGQPAKDGSNLLGHFCLSLAHRMFSYKVLMELEDLASSVSYVRLMSHPTWHSRTSSWTLVVDVPHSILHAGHQSSSIEKHFRTKVVVNDDCINIEGEGAPNVVGLFKGKSENSSSVNRYECNLADLHVVLLQQVASQIIRWLHEEAVIVGMKASRDFLSLWFEVEQGEVLGLVAHVDPDGGEGGGISWWLVMGNRMGMESKQQQVEREDWDGERKRLLGHLSLDVLYATLLDLVTLCSNGYGGTL</sequence>
<evidence type="ECO:0000256" key="2">
    <source>
        <dbReference type="ARBA" id="ARBA00005635"/>
    </source>
</evidence>
<name>A0AA38T1D4_9ASTR</name>
<keyword evidence="3" id="KW-0805">Transcription regulation</keyword>
<keyword evidence="8" id="KW-1185">Reference proteome</keyword>
<feature type="compositionally biased region" description="Basic and acidic residues" evidence="6">
    <location>
        <begin position="55"/>
        <end position="64"/>
    </location>
</feature>
<gene>
    <name evidence="7" type="ORF">OSB04_021156</name>
</gene>
<comment type="subcellular location">
    <subcellularLocation>
        <location evidence="1">Nucleus</location>
    </subcellularLocation>
</comment>
<comment type="caution">
    <text evidence="7">The sequence shown here is derived from an EMBL/GenBank/DDBJ whole genome shotgun (WGS) entry which is preliminary data.</text>
</comment>
<dbReference type="GO" id="GO:0006357">
    <property type="term" value="P:regulation of transcription by RNA polymerase II"/>
    <property type="evidence" value="ECO:0007669"/>
    <property type="project" value="InterPro"/>
</dbReference>
<feature type="compositionally biased region" description="Low complexity" evidence="6">
    <location>
        <begin position="65"/>
        <end position="79"/>
    </location>
</feature>
<accession>A0AA38T1D4</accession>
<proteinExistence type="inferred from homology"/>
<dbReference type="GO" id="GO:0070847">
    <property type="term" value="C:core mediator complex"/>
    <property type="evidence" value="ECO:0007669"/>
    <property type="project" value="TreeGrafter"/>
</dbReference>
<comment type="similarity">
    <text evidence="2">Belongs to the Mediator complex subunit 17 family.</text>
</comment>
<evidence type="ECO:0000256" key="4">
    <source>
        <dbReference type="ARBA" id="ARBA00023163"/>
    </source>
</evidence>
<evidence type="ECO:0000256" key="6">
    <source>
        <dbReference type="SAM" id="MobiDB-lite"/>
    </source>
</evidence>
<dbReference type="EMBL" id="JARYMX010000005">
    <property type="protein sequence ID" value="KAJ9548613.1"/>
    <property type="molecule type" value="Genomic_DNA"/>
</dbReference>
<reference evidence="7" key="1">
    <citation type="submission" date="2023-03" db="EMBL/GenBank/DDBJ databases">
        <title>Chromosome-scale reference genome and RAD-based genetic map of yellow starthistle (Centaurea solstitialis) reveal putative structural variation and QTLs associated with invader traits.</title>
        <authorList>
            <person name="Reatini B."/>
            <person name="Cang F.A."/>
            <person name="Jiang Q."/>
            <person name="Mckibben M.T.W."/>
            <person name="Barker M.S."/>
            <person name="Rieseberg L.H."/>
            <person name="Dlugosch K.M."/>
        </authorList>
    </citation>
    <scope>NUCLEOTIDE SEQUENCE</scope>
    <source>
        <strain evidence="7">CAN-66</strain>
        <tissue evidence="7">Leaf</tissue>
    </source>
</reference>
<dbReference type="PANTHER" id="PTHR13114">
    <property type="entry name" value="MEDIATOR OF RNA POLYMERASE II TRANSCRIPTION SUBUNIT 17"/>
    <property type="match status" value="1"/>
</dbReference>
<protein>
    <recommendedName>
        <fullName evidence="9">Mediator of RNA polymerase II transcription subunit 17</fullName>
    </recommendedName>
</protein>
<evidence type="ECO:0000313" key="7">
    <source>
        <dbReference type="EMBL" id="KAJ9548613.1"/>
    </source>
</evidence>
<keyword evidence="4" id="KW-0804">Transcription</keyword>
<dbReference type="PANTHER" id="PTHR13114:SF7">
    <property type="entry name" value="MEDIATOR OF RNA POLYMERASE II TRANSCRIPTION SUBUNIT 17"/>
    <property type="match status" value="1"/>
</dbReference>
<dbReference type="InterPro" id="IPR019313">
    <property type="entry name" value="Mediator_Med17"/>
</dbReference>